<feature type="domain" description="Gfo/Idh/MocA-like oxidoreductase C-terminal" evidence="3">
    <location>
        <begin position="141"/>
        <end position="411"/>
    </location>
</feature>
<evidence type="ECO:0000256" key="1">
    <source>
        <dbReference type="ARBA" id="ARBA00010928"/>
    </source>
</evidence>
<name>A0A4R7TA88_9ACTN</name>
<dbReference type="InterPro" id="IPR000683">
    <property type="entry name" value="Gfo/Idh/MocA-like_OxRdtase_N"/>
</dbReference>
<dbReference type="GO" id="GO:0000166">
    <property type="term" value="F:nucleotide binding"/>
    <property type="evidence" value="ECO:0007669"/>
    <property type="project" value="InterPro"/>
</dbReference>
<reference evidence="4 5" key="1">
    <citation type="submission" date="2019-03" db="EMBL/GenBank/DDBJ databases">
        <title>Genomic Encyclopedia of Type Strains, Phase III (KMG-III): the genomes of soil and plant-associated and newly described type strains.</title>
        <authorList>
            <person name="Whitman W."/>
        </authorList>
    </citation>
    <scope>NUCLEOTIDE SEQUENCE [LARGE SCALE GENOMIC DNA]</scope>
    <source>
        <strain evidence="4 5">VKM Ac-2575</strain>
    </source>
</reference>
<gene>
    <name evidence="4" type="ORF">EV138_2396</name>
</gene>
<dbReference type="SUPFAM" id="SSF55347">
    <property type="entry name" value="Glyceraldehyde-3-phosphate dehydrogenase-like, C-terminal domain"/>
    <property type="match status" value="1"/>
</dbReference>
<feature type="domain" description="Gfo/Idh/MocA-like oxidoreductase N-terminal" evidence="2">
    <location>
        <begin position="9"/>
        <end position="128"/>
    </location>
</feature>
<comment type="similarity">
    <text evidence="1">Belongs to the Gfo/Idh/MocA family.</text>
</comment>
<evidence type="ECO:0000259" key="3">
    <source>
        <dbReference type="Pfam" id="PF02894"/>
    </source>
</evidence>
<dbReference type="InterPro" id="IPR004104">
    <property type="entry name" value="Gfo/Idh/MocA-like_OxRdtase_C"/>
</dbReference>
<dbReference type="Gene3D" id="3.40.50.720">
    <property type="entry name" value="NAD(P)-binding Rossmann-like Domain"/>
    <property type="match status" value="1"/>
</dbReference>
<evidence type="ECO:0000313" key="4">
    <source>
        <dbReference type="EMBL" id="TDU88845.1"/>
    </source>
</evidence>
<evidence type="ECO:0000259" key="2">
    <source>
        <dbReference type="Pfam" id="PF01408"/>
    </source>
</evidence>
<dbReference type="AlphaFoldDB" id="A0A4R7TA88"/>
<dbReference type="Proteomes" id="UP000295151">
    <property type="component" value="Unassembled WGS sequence"/>
</dbReference>
<dbReference type="Pfam" id="PF01408">
    <property type="entry name" value="GFO_IDH_MocA"/>
    <property type="match status" value="1"/>
</dbReference>
<organism evidence="4 5">
    <name type="scientific">Kribbella voronezhensis</name>
    <dbReference type="NCBI Taxonomy" id="2512212"/>
    <lineage>
        <taxon>Bacteria</taxon>
        <taxon>Bacillati</taxon>
        <taxon>Actinomycetota</taxon>
        <taxon>Actinomycetes</taxon>
        <taxon>Propionibacteriales</taxon>
        <taxon>Kribbellaceae</taxon>
        <taxon>Kribbella</taxon>
    </lineage>
</organism>
<proteinExistence type="inferred from homology"/>
<dbReference type="OrthoDB" id="9792085at2"/>
<dbReference type="Pfam" id="PF02894">
    <property type="entry name" value="GFO_IDH_MocA_C"/>
    <property type="match status" value="1"/>
</dbReference>
<dbReference type="Gene3D" id="3.30.360.10">
    <property type="entry name" value="Dihydrodipicolinate Reductase, domain 2"/>
    <property type="match status" value="1"/>
</dbReference>
<dbReference type="RefSeq" id="WP_133978613.1">
    <property type="nucleotide sequence ID" value="NZ_SOCE01000001.1"/>
</dbReference>
<protein>
    <submittedName>
        <fullName evidence="4">Oxidoreductase family protein</fullName>
    </submittedName>
</protein>
<dbReference type="InterPro" id="IPR051450">
    <property type="entry name" value="Gfo/Idh/MocA_Oxidoreductases"/>
</dbReference>
<keyword evidence="5" id="KW-1185">Reference proteome</keyword>
<dbReference type="EMBL" id="SOCE01000001">
    <property type="protein sequence ID" value="TDU88845.1"/>
    <property type="molecule type" value="Genomic_DNA"/>
</dbReference>
<comment type="caution">
    <text evidence="4">The sequence shown here is derived from an EMBL/GenBank/DDBJ whole genome shotgun (WGS) entry which is preliminary data.</text>
</comment>
<dbReference type="PANTHER" id="PTHR43377">
    <property type="entry name" value="BILIVERDIN REDUCTASE A"/>
    <property type="match status" value="1"/>
</dbReference>
<evidence type="ECO:0000313" key="5">
    <source>
        <dbReference type="Proteomes" id="UP000295151"/>
    </source>
</evidence>
<dbReference type="PANTHER" id="PTHR43377:SF2">
    <property type="entry name" value="BINDING ROSSMANN FOLD OXIDOREDUCTASE, PUTATIVE (AFU_ORTHOLOGUE AFUA_4G00560)-RELATED"/>
    <property type="match status" value="1"/>
</dbReference>
<dbReference type="SUPFAM" id="SSF51735">
    <property type="entry name" value="NAD(P)-binding Rossmann-fold domains"/>
    <property type="match status" value="1"/>
</dbReference>
<accession>A0A4R7TA88</accession>
<sequence length="419" mass="45089">MTNTKPVTLALVGAGLRGTHYARLAVATGNVRIAAVAEPDPVRRERAAAEFGVPADSSYDGWESLAGVPKVADAVIIATQDNEHTKPAIRFAELGYHLLLEKPMAPTEDEARQIVTAAERAGVMLAVCHVLRYTEQTRIIKQLIEGGAVGQVMNVQHLEPIGWWHFAHSYVRGNWRRAADSSSMLLAKACHDLDWLAYVLGRPAIKVSSFGGLTHFRPENKPADAAGNCLDCPVENTCPYSAPRLYLGCLGDTAREHWPLGAVTSTPTRSAVLDALRNGPYGRCAYDCDNDVADQQVVTIEYEGGTTATVTVVAFSVLGHRKTRIFGTHGSIESDGDTIVTHDFVTDARQVLPVNPTGASAADGHGGGDERLIEAFVAALVHNDPALILTDARSSLASHQLAWAAETSRHHNQVTSLRQ</sequence>
<dbReference type="InterPro" id="IPR036291">
    <property type="entry name" value="NAD(P)-bd_dom_sf"/>
</dbReference>